<dbReference type="EMBL" id="CP017305">
    <property type="protein sequence ID" value="AOS83487.1"/>
    <property type="molecule type" value="Genomic_DNA"/>
</dbReference>
<dbReference type="OrthoDB" id="9768769at2"/>
<dbReference type="Proteomes" id="UP000095185">
    <property type="component" value="Chromosome"/>
</dbReference>
<organism evidence="13 14">
    <name type="scientific">Chlorobaculum limnaeum</name>
    <dbReference type="NCBI Taxonomy" id="274537"/>
    <lineage>
        <taxon>Bacteria</taxon>
        <taxon>Pseudomonadati</taxon>
        <taxon>Chlorobiota</taxon>
        <taxon>Chlorobiia</taxon>
        <taxon>Chlorobiales</taxon>
        <taxon>Chlorobiaceae</taxon>
        <taxon>Chlorobaculum</taxon>
    </lineage>
</organism>
<evidence type="ECO:0000256" key="3">
    <source>
        <dbReference type="ARBA" id="ARBA00022679"/>
    </source>
</evidence>
<dbReference type="STRING" id="274537.BIU88_04625"/>
<keyword evidence="3" id="KW-0808">Transferase</keyword>
<dbReference type="PROSITE" id="PS50887">
    <property type="entry name" value="GGDEF"/>
    <property type="match status" value="1"/>
</dbReference>
<evidence type="ECO:0000256" key="4">
    <source>
        <dbReference type="ARBA" id="ARBA00022722"/>
    </source>
</evidence>
<gene>
    <name evidence="13" type="ORF">BIU88_04625</name>
</gene>
<keyword evidence="4" id="KW-0540">Nuclease</keyword>
<evidence type="ECO:0000256" key="5">
    <source>
        <dbReference type="ARBA" id="ARBA00022741"/>
    </source>
</evidence>
<dbReference type="GO" id="GO:0004527">
    <property type="term" value="F:exonuclease activity"/>
    <property type="evidence" value="ECO:0007669"/>
    <property type="project" value="UniProtKB-KW"/>
</dbReference>
<feature type="domain" description="GGDEF" evidence="12">
    <location>
        <begin position="451"/>
        <end position="622"/>
    </location>
</feature>
<dbReference type="InterPro" id="IPR013408">
    <property type="entry name" value="Cas10/Csm1"/>
</dbReference>
<comment type="similarity">
    <text evidence="1">Belongs to the CRISPR-associated Cas10/Csm1 family.</text>
</comment>
<keyword evidence="5" id="KW-0547">Nucleotide-binding</keyword>
<keyword evidence="14" id="KW-1185">Reference proteome</keyword>
<dbReference type="GO" id="GO:0016740">
    <property type="term" value="F:transferase activity"/>
    <property type="evidence" value="ECO:0007669"/>
    <property type="project" value="UniProtKB-KW"/>
</dbReference>
<keyword evidence="10" id="KW-0051">Antiviral defense</keyword>
<protein>
    <recommendedName>
        <fullName evidence="2">CRISPR system single-strand-specific deoxyribonuclease Cas10/Csm1 (subtype III-A)</fullName>
    </recommendedName>
    <alternativeName>
        <fullName evidence="11">Cyclic oligoadenylate synthase</fullName>
    </alternativeName>
</protein>
<name>A0A1D8D3D0_CHLLM</name>
<evidence type="ECO:0000256" key="2">
    <source>
        <dbReference type="ARBA" id="ARBA00014333"/>
    </source>
</evidence>
<dbReference type="Gene3D" id="3.30.70.270">
    <property type="match status" value="1"/>
</dbReference>
<dbReference type="AlphaFoldDB" id="A0A1D8D3D0"/>
<dbReference type="GO" id="GO:0004519">
    <property type="term" value="F:endonuclease activity"/>
    <property type="evidence" value="ECO:0007669"/>
    <property type="project" value="UniProtKB-KW"/>
</dbReference>
<dbReference type="Pfam" id="PF22335">
    <property type="entry name" value="Cas10-Cmr2_palm2"/>
    <property type="match status" value="1"/>
</dbReference>
<dbReference type="PANTHER" id="PTHR36528:SF1">
    <property type="entry name" value="CRISPR SYSTEM SINGLE-STRAND-SPECIFIC DEOXYRIBONUCLEASE CAS10_CSM1 (SUBTYPE III-A)"/>
    <property type="match status" value="1"/>
</dbReference>
<evidence type="ECO:0000313" key="13">
    <source>
        <dbReference type="EMBL" id="AOS83487.1"/>
    </source>
</evidence>
<proteinExistence type="inferred from homology"/>
<dbReference type="RefSeq" id="WP_069809205.1">
    <property type="nucleotide sequence ID" value="NZ_CP017305.1"/>
</dbReference>
<dbReference type="InterPro" id="IPR052117">
    <property type="entry name" value="Cas10/Csm1_subtype-III-A"/>
</dbReference>
<evidence type="ECO:0000256" key="6">
    <source>
        <dbReference type="ARBA" id="ARBA00022759"/>
    </source>
</evidence>
<dbReference type="GO" id="GO:0051607">
    <property type="term" value="P:defense response to virus"/>
    <property type="evidence" value="ECO:0007669"/>
    <property type="project" value="UniProtKB-KW"/>
</dbReference>
<dbReference type="PANTHER" id="PTHR36528">
    <property type="entry name" value="CRISPR SYSTEM SINGLE-STRAND-SPECIFIC DEOXYRIBONUCLEASE CAS10/CSM1 (SUBTYPE III-A)"/>
    <property type="match status" value="1"/>
</dbReference>
<dbReference type="InterPro" id="IPR054767">
    <property type="entry name" value="Cas10-Cmr2_palm2"/>
</dbReference>
<evidence type="ECO:0000256" key="10">
    <source>
        <dbReference type="ARBA" id="ARBA00023118"/>
    </source>
</evidence>
<accession>A0A1D8D3D0</accession>
<keyword evidence="8" id="KW-0269">Exonuclease</keyword>
<reference evidence="13" key="1">
    <citation type="submission" date="2016-09" db="EMBL/GenBank/DDBJ databases">
        <title>Genome sequence of Chlorobaculum limnaeum.</title>
        <authorList>
            <person name="Liu Z."/>
            <person name="Tank M."/>
            <person name="Bryant D.A."/>
        </authorList>
    </citation>
    <scope>NUCLEOTIDE SEQUENCE [LARGE SCALE GENOMIC DNA]</scope>
    <source>
        <strain evidence="13">DSM 1677</strain>
    </source>
</reference>
<keyword evidence="7" id="KW-0378">Hydrolase</keyword>
<evidence type="ECO:0000256" key="8">
    <source>
        <dbReference type="ARBA" id="ARBA00022839"/>
    </source>
</evidence>
<evidence type="ECO:0000259" key="12">
    <source>
        <dbReference type="PROSITE" id="PS50887"/>
    </source>
</evidence>
<sequence length="759" mass="86105">MARSGQDIIEFGITLLREHLWNVSADVAEAFRLAGVRESELTLAALKSPFGGDMYFKPAQLSVTAMNYPDSEAPPDFSCVEPGEDEHGLTALEKYGSFVATNANESLPVCHLFKTAAAIQDCLLADGDSEKPFLLVSADFSGIQDTVYTISSKGALKTLRARSFMLELLTEHIVYEILHSCQAERQAIIYSGGGGFSLLLPNRAGVVTAIEGYREVLNRWALQEFSGKFFIALDATPCNAASLESEADFTALRQCQSESLDKLKRQKFLKQLDELFTPTMPKQLTTRTECQITRRDDLLPEKMRDREKGTFMSSVPHERRDDDCYTWLSESCFHQFRLGDKLIDAKKVYRYEEKPDKDKIGYLTLKGINDQDVYYSIDKIVQKDADVWQINSWESTSPTVLYAQYVRKHGELSDFAKEAERESIESVEGRTPKNDDTATFEGLASSSCGADLIGALRMDVDDMGKMFSKIASLPELSVKSRMLNLFFKVYLNEICAGNLGKEEKPTDIVGKNYQEKNPDGTNKGRNVSVVYVGGDDLFILGAWDETAELAFDIQRCFACFTGGSFDSEKKGCGISGGLTLHQPKFPLYQMAQKSGEAEHVAKNDKDTIYGDIEKNRIALFYDDSKYQRRLKMKTPERYRYMLSMTWNLSGDFLIPLMKTYCECGSLKSQDGRLVLEIDKFSYQTIEKWFAVIEKYQESYMLYLPTMARVMKQVEEGKNMNADLFKKLFSYLYTNEESKKNWISHLHIALNWLSFLRRTK</sequence>
<keyword evidence="6" id="KW-0255">Endonuclease</keyword>
<dbReference type="GO" id="GO:0005524">
    <property type="term" value="F:ATP binding"/>
    <property type="evidence" value="ECO:0007669"/>
    <property type="project" value="UniProtKB-KW"/>
</dbReference>
<evidence type="ECO:0000256" key="1">
    <source>
        <dbReference type="ARBA" id="ARBA00005700"/>
    </source>
</evidence>
<evidence type="ECO:0000256" key="7">
    <source>
        <dbReference type="ARBA" id="ARBA00022801"/>
    </source>
</evidence>
<keyword evidence="9" id="KW-0067">ATP-binding</keyword>
<dbReference type="InterPro" id="IPR043128">
    <property type="entry name" value="Rev_trsase/Diguanyl_cyclase"/>
</dbReference>
<evidence type="ECO:0000256" key="9">
    <source>
        <dbReference type="ARBA" id="ARBA00022840"/>
    </source>
</evidence>
<dbReference type="InterPro" id="IPR041062">
    <property type="entry name" value="Csm1_B"/>
</dbReference>
<evidence type="ECO:0000256" key="11">
    <source>
        <dbReference type="ARBA" id="ARBA00032922"/>
    </source>
</evidence>
<dbReference type="KEGG" id="clz:BIU88_04625"/>
<dbReference type="InterPro" id="IPR000160">
    <property type="entry name" value="GGDEF_dom"/>
</dbReference>
<evidence type="ECO:0000313" key="14">
    <source>
        <dbReference type="Proteomes" id="UP000095185"/>
    </source>
</evidence>
<dbReference type="Pfam" id="PF18211">
    <property type="entry name" value="Csm1_B"/>
    <property type="match status" value="1"/>
</dbReference>
<dbReference type="NCBIfam" id="TIGR02578">
    <property type="entry name" value="cas_TM1811_Csm1"/>
    <property type="match status" value="1"/>
</dbReference>